<organism evidence="14 15">
    <name type="scientific">Methanoculleus bourgensis</name>
    <dbReference type="NCBI Taxonomy" id="83986"/>
    <lineage>
        <taxon>Archaea</taxon>
        <taxon>Methanobacteriati</taxon>
        <taxon>Methanobacteriota</taxon>
        <taxon>Stenosarchaea group</taxon>
        <taxon>Methanomicrobia</taxon>
        <taxon>Methanomicrobiales</taxon>
        <taxon>Methanomicrobiaceae</taxon>
        <taxon>Methanoculleus</taxon>
    </lineage>
</organism>
<evidence type="ECO:0000256" key="9">
    <source>
        <dbReference type="ARBA" id="ARBA00048468"/>
    </source>
</evidence>
<gene>
    <name evidence="10 14" type="primary">cofH</name>
    <name evidence="14" type="ORF">MMAB1_1902</name>
</gene>
<dbReference type="SFLD" id="SFLDF00293">
    <property type="entry name" value="((2_3_4_5-tetrahydroxypentyl)a"/>
    <property type="match status" value="1"/>
</dbReference>
<dbReference type="HAMAP" id="MF_01612">
    <property type="entry name" value="FO_synth_sub2"/>
    <property type="match status" value="1"/>
</dbReference>
<accession>A0A0X3BNK4</accession>
<evidence type="ECO:0000256" key="1">
    <source>
        <dbReference type="ARBA" id="ARBA00004712"/>
    </source>
</evidence>
<dbReference type="OrthoDB" id="8186at2157"/>
<feature type="binding site" evidence="10 11">
    <location>
        <position position="71"/>
    </location>
    <ligand>
        <name>[4Fe-4S] cluster</name>
        <dbReference type="ChEBI" id="CHEBI:49883"/>
        <note>4Fe-4S-S-AdoMet</note>
    </ligand>
</feature>
<dbReference type="InterPro" id="IPR045567">
    <property type="entry name" value="CofH/MnqC-like_C"/>
</dbReference>
<evidence type="ECO:0000313" key="15">
    <source>
        <dbReference type="Proteomes" id="UP000069850"/>
    </source>
</evidence>
<dbReference type="RefSeq" id="WP_062263859.1">
    <property type="nucleotide sequence ID" value="NZ_LT158599.1"/>
</dbReference>
<dbReference type="NCBIfam" id="TIGR03551">
    <property type="entry name" value="F420_cofH"/>
    <property type="match status" value="1"/>
</dbReference>
<evidence type="ECO:0000259" key="13">
    <source>
        <dbReference type="PROSITE" id="PS51918"/>
    </source>
</evidence>
<keyword evidence="8 10" id="KW-0411">Iron-sulfur</keyword>
<reference evidence="14 15" key="1">
    <citation type="submission" date="2016-01" db="EMBL/GenBank/DDBJ databases">
        <authorList>
            <person name="Manzoor S."/>
        </authorList>
    </citation>
    <scope>NUCLEOTIDE SEQUENCE [LARGE SCALE GENOMIC DNA]</scope>
    <source>
        <strain evidence="14">Methanoculleus sp MAB1</strain>
    </source>
</reference>
<feature type="binding site" evidence="12">
    <location>
        <position position="179"/>
    </location>
    <ligand>
        <name>S-adenosyl-L-methionine</name>
        <dbReference type="ChEBI" id="CHEBI:59789"/>
    </ligand>
</feature>
<evidence type="ECO:0000256" key="10">
    <source>
        <dbReference type="HAMAP-Rule" id="MF_01612"/>
    </source>
</evidence>
<sequence>MTPSLRQILDDVLAGHRLTEEEAVRLLMIRDRGVLDIAAAADEIRERMVGETVTYVRNQNINVTNLCVNACGFCGFSRKPGDADAYLHDEVAVREKARAARERGVTEVCTVSGLHPDFDAQSYIDIISWIRDEAPGVHIHASNPMEVAYAAQRSGISTREVLIGMKAAGLGTLCGTAAEILVDSVRAVICPGKVDTATWVRIIREAHDLGIRSTATIMYGHCESVEDRARHLAILREIQDDTGGFTEFVPLSFVHENTPLYRAGRARPGATGREDILMVAVARLFLDNIENIQASWVKLGRKMAEITLLSGANDLGGTMFEESISRSAGARGTDYLDPAEMRRMAEDLGRTLRQRTTTYELVRGETVAGVIPGSCA</sequence>
<evidence type="ECO:0000256" key="2">
    <source>
        <dbReference type="ARBA" id="ARBA00012289"/>
    </source>
</evidence>
<dbReference type="InterPro" id="IPR006638">
    <property type="entry name" value="Elp3/MiaA/NifB-like_rSAM"/>
</dbReference>
<dbReference type="Pfam" id="PF19288">
    <property type="entry name" value="CofH_C"/>
    <property type="match status" value="1"/>
</dbReference>
<dbReference type="KEGG" id="mema:MMAB1_1902"/>
<keyword evidence="4 10" id="KW-0808">Transferase</keyword>
<keyword evidence="5 10" id="KW-0949">S-adenosyl-L-methionine</keyword>
<keyword evidence="6 10" id="KW-0479">Metal-binding</keyword>
<evidence type="ECO:0000256" key="6">
    <source>
        <dbReference type="ARBA" id="ARBA00022723"/>
    </source>
</evidence>
<proteinExistence type="inferred from homology"/>
<evidence type="ECO:0000256" key="12">
    <source>
        <dbReference type="PIRSR" id="PIRSR004762-2"/>
    </source>
</evidence>
<dbReference type="GO" id="GO:0005506">
    <property type="term" value="F:iron ion binding"/>
    <property type="evidence" value="ECO:0007669"/>
    <property type="project" value="UniProtKB-UniRule"/>
</dbReference>
<evidence type="ECO:0000256" key="3">
    <source>
        <dbReference type="ARBA" id="ARBA00022485"/>
    </source>
</evidence>
<dbReference type="GeneID" id="27137656"/>
<dbReference type="GO" id="GO:0051539">
    <property type="term" value="F:4 iron, 4 sulfur cluster binding"/>
    <property type="evidence" value="ECO:0007669"/>
    <property type="project" value="UniProtKB-KW"/>
</dbReference>
<dbReference type="InterPro" id="IPR007197">
    <property type="entry name" value="rSAM"/>
</dbReference>
<keyword evidence="3 10" id="KW-0004">4Fe-4S</keyword>
<dbReference type="SMART" id="SM00729">
    <property type="entry name" value="Elp3"/>
    <property type="match status" value="1"/>
</dbReference>
<comment type="similarity">
    <text evidence="10">Belongs to the radical SAM superfamily. CofH family.</text>
</comment>
<dbReference type="EMBL" id="LT158599">
    <property type="protein sequence ID" value="CVK33115.1"/>
    <property type="molecule type" value="Genomic_DNA"/>
</dbReference>
<dbReference type="SFLD" id="SFLDF00343">
    <property type="entry name" value="aminofutalosine_synthase_(mqnE"/>
    <property type="match status" value="1"/>
</dbReference>
<dbReference type="GO" id="GO:0044689">
    <property type="term" value="F:7,8-didemethyl-8-hydroxy-5-deazariboflavin synthase activity"/>
    <property type="evidence" value="ECO:0007669"/>
    <property type="project" value="TreeGrafter"/>
</dbReference>
<feature type="binding site" evidence="12">
    <location>
        <position position="73"/>
    </location>
    <ligand>
        <name>S-adenosyl-L-methionine</name>
        <dbReference type="ChEBI" id="CHEBI:59789"/>
    </ligand>
</feature>
<protein>
    <recommendedName>
        <fullName evidence="2 10">5-amino-6-(D-ribitylamino)uracil--L-tyrosine 4-hydroxyphenyl transferase</fullName>
        <ecNumber evidence="2 10">2.5.1.147</ecNumber>
    </recommendedName>
    <alternativeName>
        <fullName evidence="10">FO synthase subunit 2</fullName>
    </alternativeName>
</protein>
<dbReference type="SFLD" id="SFLDS00029">
    <property type="entry name" value="Radical_SAM"/>
    <property type="match status" value="1"/>
</dbReference>
<dbReference type="InterPro" id="IPR020050">
    <property type="entry name" value="FO_synthase_su2"/>
</dbReference>
<comment type="pathway">
    <text evidence="1 10">Cofactor biosynthesis; coenzyme F0 biosynthesis.</text>
</comment>
<comment type="subunit">
    <text evidence="10">The FO synthase complex consists of two subunits, CofG and CofH.</text>
</comment>
<dbReference type="EC" id="2.5.1.147" evidence="2 10"/>
<feature type="domain" description="Radical SAM core" evidence="13">
    <location>
        <begin position="53"/>
        <end position="287"/>
    </location>
</feature>
<dbReference type="PIRSF" id="PIRSF004762">
    <property type="entry name" value="CHP00423"/>
    <property type="match status" value="1"/>
</dbReference>
<evidence type="ECO:0000313" key="14">
    <source>
        <dbReference type="EMBL" id="CVK33115.1"/>
    </source>
</evidence>
<evidence type="ECO:0000256" key="7">
    <source>
        <dbReference type="ARBA" id="ARBA00023004"/>
    </source>
</evidence>
<dbReference type="Pfam" id="PF04055">
    <property type="entry name" value="Radical_SAM"/>
    <property type="match status" value="1"/>
</dbReference>
<dbReference type="PANTHER" id="PTHR43076:SF1">
    <property type="entry name" value="LIPOYL SYNTHASE 2"/>
    <property type="match status" value="1"/>
</dbReference>
<dbReference type="SFLD" id="SFLDG01064">
    <property type="entry name" value="F420__menaquinone_cofactor_bio"/>
    <property type="match status" value="1"/>
</dbReference>
<dbReference type="UniPathway" id="UPA00072"/>
<dbReference type="PROSITE" id="PS51918">
    <property type="entry name" value="RADICAL_SAM"/>
    <property type="match status" value="1"/>
</dbReference>
<keyword evidence="7 10" id="KW-0408">Iron</keyword>
<dbReference type="NCBIfam" id="NF005609">
    <property type="entry name" value="PRK07360.1"/>
    <property type="match status" value="1"/>
</dbReference>
<comment type="cofactor">
    <cofactor evidence="10 11">
        <name>[4Fe-4S] cluster</name>
        <dbReference type="ChEBI" id="CHEBI:49883"/>
    </cofactor>
    <text evidence="10 11">Binds 1 [4Fe-4S] cluster. The cluster is coordinated with 3 cysteines and an exchangeable S-adenosyl-L-methionine.</text>
</comment>
<dbReference type="GO" id="GO:0141093">
    <property type="term" value="F:5-amino-6-(D-ribitylamino)uracil--L-tyrosine 4-hydroxyphenyl transferase activity"/>
    <property type="evidence" value="ECO:0007669"/>
    <property type="project" value="UniProtKB-EC"/>
</dbReference>
<dbReference type="SFLD" id="SFLDG01389">
    <property type="entry name" value="menaquinone_synthsis_involved"/>
    <property type="match status" value="1"/>
</dbReference>
<dbReference type="InterPro" id="IPR019940">
    <property type="entry name" value="CofH_family"/>
</dbReference>
<evidence type="ECO:0000256" key="8">
    <source>
        <dbReference type="ARBA" id="ARBA00023014"/>
    </source>
</evidence>
<dbReference type="InterPro" id="IPR034405">
    <property type="entry name" value="F420"/>
</dbReference>
<feature type="binding site" evidence="10 11">
    <location>
        <position position="67"/>
    </location>
    <ligand>
        <name>[4Fe-4S] cluster</name>
        <dbReference type="ChEBI" id="CHEBI:49883"/>
        <note>4Fe-4S-S-AdoMet</note>
    </ligand>
</feature>
<evidence type="ECO:0000256" key="11">
    <source>
        <dbReference type="PIRSR" id="PIRSR004762-1"/>
    </source>
</evidence>
<dbReference type="PANTHER" id="PTHR43076">
    <property type="entry name" value="FO SYNTHASE (COFH)"/>
    <property type="match status" value="1"/>
</dbReference>
<comment type="function">
    <text evidence="10">Catalyzes the radical-mediated synthesis of 5-amino-5-(4-hydroxybenzyl)-6-(D-ribitylimino)-5,6-dihydrouracil from 5-amino-6-(D-ribitylamino)uracil and L-tyrosine.</text>
</comment>
<dbReference type="InterPro" id="IPR058240">
    <property type="entry name" value="rSAM_sf"/>
</dbReference>
<feature type="binding site" evidence="12">
    <location>
        <position position="295"/>
    </location>
    <ligand>
        <name>(3R)-3-methyl-D-ornithine</name>
        <dbReference type="ChEBI" id="CHEBI:64642"/>
    </ligand>
</feature>
<dbReference type="Proteomes" id="UP000069850">
    <property type="component" value="Chromosome 1"/>
</dbReference>
<comment type="catalytic activity">
    <reaction evidence="9 10">
        <text>5-amino-6-(D-ribitylamino)uracil + L-tyrosine + S-adenosyl-L-methionine = 5-amino-5-(4-hydroxybenzyl)-6-(D-ribitylimino)-5,6-dihydrouracil + 2-iminoacetate + 5'-deoxyadenosine + L-methionine + H(+)</text>
        <dbReference type="Rhea" id="RHEA:55200"/>
        <dbReference type="ChEBI" id="CHEBI:15378"/>
        <dbReference type="ChEBI" id="CHEBI:15934"/>
        <dbReference type="ChEBI" id="CHEBI:17319"/>
        <dbReference type="ChEBI" id="CHEBI:57844"/>
        <dbReference type="ChEBI" id="CHEBI:58315"/>
        <dbReference type="ChEBI" id="CHEBI:59789"/>
        <dbReference type="ChEBI" id="CHEBI:77846"/>
        <dbReference type="ChEBI" id="CHEBI:85936"/>
        <dbReference type="EC" id="2.5.1.147"/>
    </reaction>
</comment>
<evidence type="ECO:0000256" key="5">
    <source>
        <dbReference type="ARBA" id="ARBA00022691"/>
    </source>
</evidence>
<name>A0A0X3BNK4_9EURY</name>
<evidence type="ECO:0000256" key="4">
    <source>
        <dbReference type="ARBA" id="ARBA00022679"/>
    </source>
</evidence>
<dbReference type="SUPFAM" id="SSF102114">
    <property type="entry name" value="Radical SAM enzymes"/>
    <property type="match status" value="1"/>
</dbReference>
<dbReference type="SFLD" id="SFLDG01388">
    <property type="entry name" value="7_8-didemethyl-8-hydroxy-5-dea"/>
    <property type="match status" value="1"/>
</dbReference>
<dbReference type="Gene3D" id="3.20.20.70">
    <property type="entry name" value="Aldolase class I"/>
    <property type="match status" value="1"/>
</dbReference>
<dbReference type="InterPro" id="IPR013785">
    <property type="entry name" value="Aldolase_TIM"/>
</dbReference>
<dbReference type="NCBIfam" id="TIGR00423">
    <property type="entry name" value="CofH family radical SAM protein"/>
    <property type="match status" value="1"/>
</dbReference>
<feature type="binding site" evidence="10 11">
    <location>
        <position position="74"/>
    </location>
    <ligand>
        <name>[4Fe-4S] cluster</name>
        <dbReference type="ChEBI" id="CHEBI:49883"/>
        <note>4Fe-4S-S-AdoMet</note>
    </ligand>
</feature>
<dbReference type="CDD" id="cd01335">
    <property type="entry name" value="Radical_SAM"/>
    <property type="match status" value="1"/>
</dbReference>
<dbReference type="AlphaFoldDB" id="A0A0X3BNK4"/>